<dbReference type="OrthoDB" id="9779865at2"/>
<protein>
    <recommendedName>
        <fullName evidence="3">DUF3152 domain-containing protein</fullName>
    </recommendedName>
</protein>
<dbReference type="SUPFAM" id="SSF55486">
    <property type="entry name" value="Metalloproteases ('zincins'), catalytic domain"/>
    <property type="match status" value="1"/>
</dbReference>
<evidence type="ECO:0000256" key="2">
    <source>
        <dbReference type="SAM" id="Phobius"/>
    </source>
</evidence>
<reference evidence="4 5" key="1">
    <citation type="submission" date="2017-10" db="EMBL/GenBank/DDBJ databases">
        <title>Bifidobacterium xylocopum sp. nov. and Bifidobacterium aemilianum sp. nov., from the carpenter bee (Xylocopa violacea) digestive tract.</title>
        <authorList>
            <person name="Alberoni D."/>
            <person name="Baffoni L."/>
            <person name="Di Gioia D."/>
            <person name="Gaggia F."/>
            <person name="Biavati B."/>
        </authorList>
    </citation>
    <scope>NUCLEOTIDE SEQUENCE [LARGE SCALE GENOMIC DNA]</scope>
    <source>
        <strain evidence="4 5">XV10</strain>
    </source>
</reference>
<evidence type="ECO:0000313" key="5">
    <source>
        <dbReference type="Proteomes" id="UP000252530"/>
    </source>
</evidence>
<keyword evidence="2" id="KW-1133">Transmembrane helix</keyword>
<evidence type="ECO:0000313" key="4">
    <source>
        <dbReference type="EMBL" id="RBP97980.1"/>
    </source>
</evidence>
<dbReference type="Proteomes" id="UP000252530">
    <property type="component" value="Unassembled WGS sequence"/>
</dbReference>
<keyword evidence="2" id="KW-0812">Transmembrane</keyword>
<keyword evidence="5" id="KW-1185">Reference proteome</keyword>
<organism evidence="4 5">
    <name type="scientific">Bifidobacterium aemilianum</name>
    <dbReference type="NCBI Taxonomy" id="2493120"/>
    <lineage>
        <taxon>Bacteria</taxon>
        <taxon>Bacillati</taxon>
        <taxon>Actinomycetota</taxon>
        <taxon>Actinomycetes</taxon>
        <taxon>Bifidobacteriales</taxon>
        <taxon>Bifidobacteriaceae</taxon>
        <taxon>Bifidobacterium</taxon>
    </lineage>
</organism>
<feature type="transmembrane region" description="Helical" evidence="2">
    <location>
        <begin position="27"/>
        <end position="46"/>
    </location>
</feature>
<gene>
    <name evidence="4" type="ORF">CRD60_04980</name>
</gene>
<name>A0A366K8B2_9BIFI</name>
<proteinExistence type="predicted"/>
<dbReference type="EMBL" id="PDCG01000003">
    <property type="protein sequence ID" value="RBP97980.1"/>
    <property type="molecule type" value="Genomic_DNA"/>
</dbReference>
<keyword evidence="2" id="KW-0472">Membrane</keyword>
<feature type="compositionally biased region" description="Polar residues" evidence="1">
    <location>
        <begin position="53"/>
        <end position="65"/>
    </location>
</feature>
<feature type="domain" description="DUF3152" evidence="3">
    <location>
        <begin position="112"/>
        <end position="263"/>
    </location>
</feature>
<sequence>MLADLCPRAAYSAVGPTSSRIFLTRRLVVFGVLVLLAIALLTGFAATMHSLAGHSSGQQPTTGSPAGSKRSDASKKSYDSALVKHSAPPAPMAGFNPLSQEDRSRILAKAQATAAASGHEQRHYSYCVSTKGQVGQTDEFENLVYRALNDARGWPRAGATFTQGANGDCDMTLILSEAQYMTSFFQGCSNEYSCRVGNQVIINQDRWNQATQEWLDTGGDMQRYRTMVINHEVGHRLGHIDNEPVCPGAGQLAPLMQQQSIGLRGCVVNEWPLDSELWIQ</sequence>
<accession>A0A366K8B2</accession>
<dbReference type="AlphaFoldDB" id="A0A366K8B2"/>
<feature type="compositionally biased region" description="Basic and acidic residues" evidence="1">
    <location>
        <begin position="69"/>
        <end position="78"/>
    </location>
</feature>
<dbReference type="Pfam" id="PF11350">
    <property type="entry name" value="DUF3152"/>
    <property type="match status" value="1"/>
</dbReference>
<evidence type="ECO:0000259" key="3">
    <source>
        <dbReference type="Pfam" id="PF11350"/>
    </source>
</evidence>
<feature type="region of interest" description="Disordered" evidence="1">
    <location>
        <begin position="52"/>
        <end position="96"/>
    </location>
</feature>
<evidence type="ECO:0000256" key="1">
    <source>
        <dbReference type="SAM" id="MobiDB-lite"/>
    </source>
</evidence>
<comment type="caution">
    <text evidence="4">The sequence shown here is derived from an EMBL/GenBank/DDBJ whole genome shotgun (WGS) entry which is preliminary data.</text>
</comment>
<dbReference type="InterPro" id="IPR022603">
    <property type="entry name" value="DUF3152"/>
</dbReference>